<feature type="transmembrane region" description="Helical" evidence="4">
    <location>
        <begin position="228"/>
        <end position="246"/>
    </location>
</feature>
<organism evidence="6 7">
    <name type="scientific">Cupriavidus malaysiensis</name>
    <dbReference type="NCBI Taxonomy" id="367825"/>
    <lineage>
        <taxon>Bacteria</taxon>
        <taxon>Pseudomonadati</taxon>
        <taxon>Pseudomonadota</taxon>
        <taxon>Betaproteobacteria</taxon>
        <taxon>Burkholderiales</taxon>
        <taxon>Burkholderiaceae</taxon>
        <taxon>Cupriavidus</taxon>
    </lineage>
</organism>
<evidence type="ECO:0000256" key="2">
    <source>
        <dbReference type="ARBA" id="ARBA00022989"/>
    </source>
</evidence>
<dbReference type="Gene3D" id="1.20.1250.20">
    <property type="entry name" value="MFS general substrate transporter like domains"/>
    <property type="match status" value="1"/>
</dbReference>
<dbReference type="PANTHER" id="PTHR11360:SF284">
    <property type="entry name" value="EG:103B4.3 PROTEIN-RELATED"/>
    <property type="match status" value="1"/>
</dbReference>
<keyword evidence="1 4" id="KW-0812">Transmembrane</keyword>
<dbReference type="SUPFAM" id="SSF103473">
    <property type="entry name" value="MFS general substrate transporter"/>
    <property type="match status" value="1"/>
</dbReference>
<dbReference type="InterPro" id="IPR020846">
    <property type="entry name" value="MFS_dom"/>
</dbReference>
<keyword evidence="7" id="KW-1185">Reference proteome</keyword>
<evidence type="ECO:0000256" key="1">
    <source>
        <dbReference type="ARBA" id="ARBA00022692"/>
    </source>
</evidence>
<dbReference type="InterPro" id="IPR050327">
    <property type="entry name" value="Proton-linked_MCT"/>
</dbReference>
<dbReference type="PANTHER" id="PTHR11360">
    <property type="entry name" value="MONOCARBOXYLATE TRANSPORTER"/>
    <property type="match status" value="1"/>
</dbReference>
<feature type="domain" description="Major facilitator superfamily (MFS) profile" evidence="5">
    <location>
        <begin position="20"/>
        <end position="412"/>
    </location>
</feature>
<feature type="transmembrane region" description="Helical" evidence="4">
    <location>
        <begin position="20"/>
        <end position="37"/>
    </location>
</feature>
<dbReference type="Proteomes" id="UP000177515">
    <property type="component" value="Chromosome 2"/>
</dbReference>
<accession>A0ABM6FGB3</accession>
<evidence type="ECO:0000313" key="6">
    <source>
        <dbReference type="EMBL" id="AOZ10995.1"/>
    </source>
</evidence>
<dbReference type="PROSITE" id="PS50850">
    <property type="entry name" value="MFS"/>
    <property type="match status" value="1"/>
</dbReference>
<evidence type="ECO:0000313" key="7">
    <source>
        <dbReference type="Proteomes" id="UP000177515"/>
    </source>
</evidence>
<dbReference type="CDD" id="cd17355">
    <property type="entry name" value="MFS_YcxA_like"/>
    <property type="match status" value="1"/>
</dbReference>
<evidence type="ECO:0000256" key="3">
    <source>
        <dbReference type="ARBA" id="ARBA00023136"/>
    </source>
</evidence>
<dbReference type="InterPro" id="IPR011701">
    <property type="entry name" value="MFS"/>
</dbReference>
<gene>
    <name evidence="6" type="ORF">BKK80_32010</name>
</gene>
<evidence type="ECO:0000256" key="4">
    <source>
        <dbReference type="SAM" id="Phobius"/>
    </source>
</evidence>
<dbReference type="InterPro" id="IPR036259">
    <property type="entry name" value="MFS_trans_sf"/>
</dbReference>
<feature type="transmembrane region" description="Helical" evidence="4">
    <location>
        <begin position="89"/>
        <end position="111"/>
    </location>
</feature>
<feature type="transmembrane region" description="Helical" evidence="4">
    <location>
        <begin position="354"/>
        <end position="377"/>
    </location>
</feature>
<feature type="transmembrane region" description="Helical" evidence="4">
    <location>
        <begin position="293"/>
        <end position="312"/>
    </location>
</feature>
<protein>
    <submittedName>
        <fullName evidence="6">MFS transporter</fullName>
    </submittedName>
</protein>
<proteinExistence type="predicted"/>
<feature type="transmembrane region" description="Helical" evidence="4">
    <location>
        <begin position="266"/>
        <end position="286"/>
    </location>
</feature>
<feature type="transmembrane region" description="Helical" evidence="4">
    <location>
        <begin position="180"/>
        <end position="199"/>
    </location>
</feature>
<dbReference type="EMBL" id="CP017755">
    <property type="protein sequence ID" value="AOZ10995.1"/>
    <property type="molecule type" value="Genomic_DNA"/>
</dbReference>
<feature type="transmembrane region" description="Helical" evidence="4">
    <location>
        <begin position="318"/>
        <end position="342"/>
    </location>
</feature>
<dbReference type="Pfam" id="PF07690">
    <property type="entry name" value="MFS_1"/>
    <property type="match status" value="1"/>
</dbReference>
<keyword evidence="3 4" id="KW-0472">Membrane</keyword>
<keyword evidence="2 4" id="KW-1133">Transmembrane helix</keyword>
<feature type="transmembrane region" description="Helical" evidence="4">
    <location>
        <begin position="117"/>
        <end position="137"/>
    </location>
</feature>
<feature type="transmembrane region" description="Helical" evidence="4">
    <location>
        <begin position="389"/>
        <end position="407"/>
    </location>
</feature>
<reference evidence="6 7" key="1">
    <citation type="submission" date="2016-10" db="EMBL/GenBank/DDBJ databases">
        <title>Complete genome sequences of three Cupriavidus strains isolated from various Malaysian environments.</title>
        <authorList>
            <person name="Abdullah A.A.-A."/>
            <person name="Shafie N.A.H."/>
            <person name="Lau N.S."/>
        </authorList>
    </citation>
    <scope>NUCLEOTIDE SEQUENCE [LARGE SCALE GENOMIC DNA]</scope>
    <source>
        <strain evidence="6 7">USMAA1020</strain>
    </source>
</reference>
<name>A0ABM6FGB3_9BURK</name>
<feature type="transmembrane region" description="Helical" evidence="4">
    <location>
        <begin position="149"/>
        <end position="168"/>
    </location>
</feature>
<evidence type="ECO:0000259" key="5">
    <source>
        <dbReference type="PROSITE" id="PS50850"/>
    </source>
</evidence>
<sequence length="418" mass="43137">MRTTTETPTVPNRLSVLRPALPILLGVSVMLSLAMGLRQSLGIFMPPLTRDIGITVSDFTVAIAVQNLSWGLLQPLAGAWAGRLGFRRLMLGGSVLYLAGLVLLATAHGLVGVTLGAGVAIGAAMACTGSAISLAVAARPVPAALRSTVLGLVSGAGSLGALLAAPIGQLVTQAHGWRSGIGAFILLALLMLPAAWFAGRVDRLPLPASAGGGDQSARAALGTALRHAPFVVMALAYFVCGMQLVFLTTHLPTYLDACGMDPMLSAQALGMIGGFNVLGSLFFGWAGGRYNKLLLLGGIYTTRSLVLTWYFSSAPTPASTLVFAAIMGFLWLGVAPLVSGWIAETFGLRWQAMLGGVAFFSHQIGSFVGAFGGGLVYDALGSYTMAWRAGVVMGLSAGLAQIAFALATRPRPPRVVPT</sequence>